<evidence type="ECO:0000313" key="1">
    <source>
        <dbReference type="EMBL" id="HIK00144.1"/>
    </source>
</evidence>
<name>A0A832XGF9_9ARCH</name>
<evidence type="ECO:0000313" key="2">
    <source>
        <dbReference type="Proteomes" id="UP000646946"/>
    </source>
</evidence>
<dbReference type="AlphaFoldDB" id="A0A832XGF9"/>
<protein>
    <submittedName>
        <fullName evidence="1">Uncharacterized protein</fullName>
    </submittedName>
</protein>
<keyword evidence="2" id="KW-1185">Reference proteome</keyword>
<sequence>MAPIAEQIKASTSRKEESILQFESIPLEIYEGVRKEILKFIAEELRKVGKETTAKKLLKNLKNLKRLKGTTFSFEFEKGRGWVQFSKRFDYDEIVNRLLARLTEKFPERVAPIVIEEKVRAKLTIKFIPQKEAVLFSGMNEVLYEKLLKALAEFIAEQTKKHGVPTPKEYIIKKLREGETFIPYGYRSSWKITKQGGRAVIETLEAASELYELRNMLKGEFGNTAEIKEG</sequence>
<organism evidence="1 2">
    <name type="scientific">Candidatus Naiadarchaeum limnaeum</name>
    <dbReference type="NCBI Taxonomy" id="2756139"/>
    <lineage>
        <taxon>Archaea</taxon>
        <taxon>Candidatus Undinarchaeota</taxon>
        <taxon>Candidatus Undinarchaeia</taxon>
        <taxon>Candidatus Naiadarchaeales</taxon>
        <taxon>Candidatus Naiadarchaeaceae</taxon>
        <taxon>Candidatus Naiadarchaeum</taxon>
    </lineage>
</organism>
<gene>
    <name evidence="1" type="ORF">H1016_01225</name>
</gene>
<dbReference type="EMBL" id="DVAB01000011">
    <property type="protein sequence ID" value="HIK00144.1"/>
    <property type="molecule type" value="Genomic_DNA"/>
</dbReference>
<comment type="caution">
    <text evidence="1">The sequence shown here is derived from an EMBL/GenBank/DDBJ whole genome shotgun (WGS) entry which is preliminary data.</text>
</comment>
<proteinExistence type="predicted"/>
<dbReference type="Proteomes" id="UP000646946">
    <property type="component" value="Unassembled WGS sequence"/>
</dbReference>
<reference evidence="1 2" key="1">
    <citation type="journal article" name="Nat. Commun.">
        <title>Undinarchaeota illuminate DPANN phylogeny and the impact of gene transfer on archaeal evolution.</title>
        <authorList>
            <person name="Dombrowski N."/>
            <person name="Williams T.A."/>
            <person name="Sun J."/>
            <person name="Woodcroft B.J."/>
            <person name="Lee J.H."/>
            <person name="Minh B.Q."/>
            <person name="Rinke C."/>
            <person name="Spang A."/>
        </authorList>
    </citation>
    <scope>NUCLEOTIDE SEQUENCE [LARGE SCALE GENOMIC DNA]</scope>
    <source>
        <strain evidence="1">MAG_bin1129</strain>
    </source>
</reference>
<accession>A0A832XGF9</accession>